<dbReference type="SUPFAM" id="SSF52540">
    <property type="entry name" value="P-loop containing nucleoside triphosphate hydrolases"/>
    <property type="match status" value="1"/>
</dbReference>
<dbReference type="HAMAP" id="MF_00165">
    <property type="entry name" value="Thymidylate_kinase"/>
    <property type="match status" value="1"/>
</dbReference>
<organism evidence="12 13">
    <name type="scientific">Thermanaerosceptrum fracticalcis</name>
    <dbReference type="NCBI Taxonomy" id="1712410"/>
    <lineage>
        <taxon>Bacteria</taxon>
        <taxon>Bacillati</taxon>
        <taxon>Bacillota</taxon>
        <taxon>Clostridia</taxon>
        <taxon>Eubacteriales</taxon>
        <taxon>Peptococcaceae</taxon>
        <taxon>Thermanaerosceptrum</taxon>
    </lineage>
</organism>
<keyword evidence="6 10" id="KW-0547">Nucleotide-binding</keyword>
<dbReference type="GO" id="GO:0004798">
    <property type="term" value="F:dTMP kinase activity"/>
    <property type="evidence" value="ECO:0007669"/>
    <property type="project" value="UniProtKB-UniRule"/>
</dbReference>
<dbReference type="NCBIfam" id="TIGR00041">
    <property type="entry name" value="DTMP_kinase"/>
    <property type="match status" value="1"/>
</dbReference>
<evidence type="ECO:0000256" key="2">
    <source>
        <dbReference type="ARBA" id="ARBA00012980"/>
    </source>
</evidence>
<dbReference type="InterPro" id="IPR018094">
    <property type="entry name" value="Thymidylate_kinase"/>
</dbReference>
<keyword evidence="8 10" id="KW-0067">ATP-binding</keyword>
<dbReference type="EMBL" id="CP045798">
    <property type="protein sequence ID" value="QNB44922.1"/>
    <property type="molecule type" value="Genomic_DNA"/>
</dbReference>
<dbReference type="CDD" id="cd01672">
    <property type="entry name" value="TMPK"/>
    <property type="match status" value="1"/>
</dbReference>
<evidence type="ECO:0000256" key="5">
    <source>
        <dbReference type="ARBA" id="ARBA00022727"/>
    </source>
</evidence>
<reference evidence="12 13" key="1">
    <citation type="journal article" date="2019" name="Front. Microbiol.">
        <title>Thermoanaerosceptrum fracticalcis gen. nov. sp. nov., a Novel Fumarate-Fermenting Microorganism From a Deep Fractured Carbonate Aquifer of the US Great Basin.</title>
        <authorList>
            <person name="Hamilton-Brehm S.D."/>
            <person name="Stewart L.E."/>
            <person name="Zavarin M."/>
            <person name="Caldwell M."/>
            <person name="Lawson P.A."/>
            <person name="Onstott T.C."/>
            <person name="Grzymski J."/>
            <person name="Neveux I."/>
            <person name="Lollar B.S."/>
            <person name="Russell C.E."/>
            <person name="Moser D.P."/>
        </authorList>
    </citation>
    <scope>NUCLEOTIDE SEQUENCE [LARGE SCALE GENOMIC DNA]</scope>
    <source>
        <strain evidence="12 13">DRI-13</strain>
    </source>
</reference>
<dbReference type="InterPro" id="IPR008144">
    <property type="entry name" value="Guanylate_kin-like_dom"/>
</dbReference>
<dbReference type="InterPro" id="IPR039430">
    <property type="entry name" value="Thymidylate_kin-like_dom"/>
</dbReference>
<comment type="caution">
    <text evidence="10">Lacks conserved residue(s) required for the propagation of feature annotation.</text>
</comment>
<dbReference type="Pfam" id="PF02223">
    <property type="entry name" value="Thymidylate_kin"/>
    <property type="match status" value="1"/>
</dbReference>
<dbReference type="KEGG" id="tfr:BR63_00405"/>
<evidence type="ECO:0000259" key="11">
    <source>
        <dbReference type="PROSITE" id="PS50052"/>
    </source>
</evidence>
<evidence type="ECO:0000256" key="4">
    <source>
        <dbReference type="ARBA" id="ARBA00022679"/>
    </source>
</evidence>
<dbReference type="InterPro" id="IPR027417">
    <property type="entry name" value="P-loop_NTPase"/>
</dbReference>
<dbReference type="PROSITE" id="PS01331">
    <property type="entry name" value="THYMIDYLATE_KINASE"/>
    <property type="match status" value="1"/>
</dbReference>
<evidence type="ECO:0000256" key="10">
    <source>
        <dbReference type="HAMAP-Rule" id="MF_00165"/>
    </source>
</evidence>
<protein>
    <recommendedName>
        <fullName evidence="3 10">Thymidylate kinase</fullName>
        <ecNumber evidence="2 10">2.7.4.9</ecNumber>
    </recommendedName>
    <alternativeName>
        <fullName evidence="10">dTMP kinase</fullName>
    </alternativeName>
</protein>
<evidence type="ECO:0000313" key="12">
    <source>
        <dbReference type="EMBL" id="QNB44922.1"/>
    </source>
</evidence>
<comment type="function">
    <text evidence="10">Phosphorylation of dTMP to form dTDP in both de novo and salvage pathways of dTTP synthesis.</text>
</comment>
<dbReference type="GO" id="GO:0006235">
    <property type="term" value="P:dTTP biosynthetic process"/>
    <property type="evidence" value="ECO:0007669"/>
    <property type="project" value="UniProtKB-UniRule"/>
</dbReference>
<dbReference type="AlphaFoldDB" id="A0A7G6DYL8"/>
<proteinExistence type="inferred from homology"/>
<evidence type="ECO:0000313" key="13">
    <source>
        <dbReference type="Proteomes" id="UP000515847"/>
    </source>
</evidence>
<evidence type="ECO:0000256" key="6">
    <source>
        <dbReference type="ARBA" id="ARBA00022741"/>
    </source>
</evidence>
<keyword evidence="7 10" id="KW-0418">Kinase</keyword>
<gene>
    <name evidence="10 12" type="primary">tmk</name>
    <name evidence="12" type="ORF">BR63_00405</name>
</gene>
<dbReference type="GO" id="GO:0006227">
    <property type="term" value="P:dUDP biosynthetic process"/>
    <property type="evidence" value="ECO:0007669"/>
    <property type="project" value="TreeGrafter"/>
</dbReference>
<dbReference type="PANTHER" id="PTHR10344">
    <property type="entry name" value="THYMIDYLATE KINASE"/>
    <property type="match status" value="1"/>
</dbReference>
<evidence type="ECO:0000256" key="9">
    <source>
        <dbReference type="ARBA" id="ARBA00048743"/>
    </source>
</evidence>
<dbReference type="Proteomes" id="UP000515847">
    <property type="component" value="Chromosome"/>
</dbReference>
<dbReference type="EC" id="2.7.4.9" evidence="2 10"/>
<dbReference type="GO" id="GO:0005524">
    <property type="term" value="F:ATP binding"/>
    <property type="evidence" value="ECO:0007669"/>
    <property type="project" value="UniProtKB-UniRule"/>
</dbReference>
<dbReference type="InterPro" id="IPR018095">
    <property type="entry name" value="Thymidylate_kin_CS"/>
</dbReference>
<dbReference type="Gene3D" id="3.40.50.300">
    <property type="entry name" value="P-loop containing nucleotide triphosphate hydrolases"/>
    <property type="match status" value="1"/>
</dbReference>
<dbReference type="PANTHER" id="PTHR10344:SF4">
    <property type="entry name" value="UMP-CMP KINASE 2, MITOCHONDRIAL"/>
    <property type="match status" value="1"/>
</dbReference>
<name>A0A7G6DYL8_THEFR</name>
<keyword evidence="13" id="KW-1185">Reference proteome</keyword>
<dbReference type="PROSITE" id="PS50052">
    <property type="entry name" value="GUANYLATE_KINASE_2"/>
    <property type="match status" value="1"/>
</dbReference>
<keyword evidence="5 10" id="KW-0545">Nucleotide biosynthesis</keyword>
<accession>A0A7G6DYL8</accession>
<evidence type="ECO:0000256" key="8">
    <source>
        <dbReference type="ARBA" id="ARBA00022840"/>
    </source>
</evidence>
<evidence type="ECO:0000256" key="7">
    <source>
        <dbReference type="ARBA" id="ARBA00022777"/>
    </source>
</evidence>
<sequence length="242" mass="27805">MSKNMFKEQSITVFALRFTNSRRSETLMTKKGKFIVLEGVDGSGITTQTSLLRTWLEENEAIYGRTFFTKEPTDGPAGGQIRLALAKRLKPLDERMMALLFAADRMDHLYCTGENEQNSGIVAKLEKGINVISDRYYLSSFAYQSLQVDLAWLRQINAYCIKPDLTILLQLPISESIERRSRARFHEELYEREDYLTQISRNYLEIAGKLQAEGENILIVNALRDKKDVFAEIQEAVKKLFT</sequence>
<comment type="similarity">
    <text evidence="1 10">Belongs to the thymidylate kinase family.</text>
</comment>
<comment type="catalytic activity">
    <reaction evidence="9 10">
        <text>dTMP + ATP = dTDP + ADP</text>
        <dbReference type="Rhea" id="RHEA:13517"/>
        <dbReference type="ChEBI" id="CHEBI:30616"/>
        <dbReference type="ChEBI" id="CHEBI:58369"/>
        <dbReference type="ChEBI" id="CHEBI:63528"/>
        <dbReference type="ChEBI" id="CHEBI:456216"/>
        <dbReference type="EC" id="2.7.4.9"/>
    </reaction>
</comment>
<keyword evidence="4 10" id="KW-0808">Transferase</keyword>
<evidence type="ECO:0000256" key="3">
    <source>
        <dbReference type="ARBA" id="ARBA00017144"/>
    </source>
</evidence>
<evidence type="ECO:0000256" key="1">
    <source>
        <dbReference type="ARBA" id="ARBA00009776"/>
    </source>
</evidence>
<feature type="domain" description="Guanylate kinase-like" evidence="11">
    <location>
        <begin position="32"/>
        <end position="238"/>
    </location>
</feature>
<dbReference type="GO" id="GO:0005737">
    <property type="term" value="C:cytoplasm"/>
    <property type="evidence" value="ECO:0007669"/>
    <property type="project" value="TreeGrafter"/>
</dbReference>
<dbReference type="GO" id="GO:0006233">
    <property type="term" value="P:dTDP biosynthetic process"/>
    <property type="evidence" value="ECO:0007669"/>
    <property type="project" value="InterPro"/>
</dbReference>